<feature type="binding site" evidence="1">
    <location>
        <position position="178"/>
    </location>
    <ligand>
        <name>Zn(2+)</name>
        <dbReference type="ChEBI" id="CHEBI:29105"/>
    </ligand>
</feature>
<name>A0A7Y9IVE0_9BURK</name>
<dbReference type="InterPro" id="IPR052891">
    <property type="entry name" value="DNA-3mA_glycosylase"/>
</dbReference>
<proteinExistence type="predicted"/>
<keyword evidence="1" id="KW-0862">Zinc</keyword>
<dbReference type="SUPFAM" id="SSF48150">
    <property type="entry name" value="DNA-glycosylase"/>
    <property type="match status" value="1"/>
</dbReference>
<dbReference type="EMBL" id="JACBYR010000001">
    <property type="protein sequence ID" value="NYE83787.1"/>
    <property type="molecule type" value="Genomic_DNA"/>
</dbReference>
<feature type="binding site" evidence="1">
    <location>
        <position position="182"/>
    </location>
    <ligand>
        <name>Zn(2+)</name>
        <dbReference type="ChEBI" id="CHEBI:29105"/>
    </ligand>
</feature>
<dbReference type="GO" id="GO:0046872">
    <property type="term" value="F:metal ion binding"/>
    <property type="evidence" value="ECO:0007669"/>
    <property type="project" value="UniProtKB-KW"/>
</dbReference>
<keyword evidence="1" id="KW-0479">Metal-binding</keyword>
<gene>
    <name evidence="2" type="ORF">FHW18_003058</name>
</gene>
<comment type="caution">
    <text evidence="2">The sequence shown here is derived from an EMBL/GenBank/DDBJ whole genome shotgun (WGS) entry which is preliminary data.</text>
</comment>
<dbReference type="EC" id="3.2.2.20" evidence="2"/>
<dbReference type="PANTHER" id="PTHR30037:SF4">
    <property type="entry name" value="DNA-3-METHYLADENINE GLYCOSYLASE I"/>
    <property type="match status" value="1"/>
</dbReference>
<organism evidence="2 3">
    <name type="scientific">Pigmentiphaga litoralis</name>
    <dbReference type="NCBI Taxonomy" id="516702"/>
    <lineage>
        <taxon>Bacteria</taxon>
        <taxon>Pseudomonadati</taxon>
        <taxon>Pseudomonadota</taxon>
        <taxon>Betaproteobacteria</taxon>
        <taxon>Burkholderiales</taxon>
        <taxon>Alcaligenaceae</taxon>
        <taxon>Pigmentiphaga</taxon>
    </lineage>
</organism>
<dbReference type="PANTHER" id="PTHR30037">
    <property type="entry name" value="DNA-3-METHYLADENINE GLYCOSYLASE 1"/>
    <property type="match status" value="1"/>
</dbReference>
<feature type="binding site" evidence="1">
    <location>
        <position position="12"/>
    </location>
    <ligand>
        <name>Zn(2+)</name>
        <dbReference type="ChEBI" id="CHEBI:29105"/>
    </ligand>
</feature>
<accession>A0A7Y9IVE0</accession>
<keyword evidence="2" id="KW-0378">Hydrolase</keyword>
<dbReference type="InterPro" id="IPR005019">
    <property type="entry name" value="Adenine_glyco"/>
</dbReference>
<dbReference type="Pfam" id="PF03352">
    <property type="entry name" value="Adenine_glyco"/>
    <property type="match status" value="1"/>
</dbReference>
<feature type="binding site" evidence="1">
    <location>
        <position position="25"/>
    </location>
    <ligand>
        <name>Zn(2+)</name>
        <dbReference type="ChEBI" id="CHEBI:29105"/>
    </ligand>
</feature>
<keyword evidence="2" id="KW-0326">Glycosidase</keyword>
<evidence type="ECO:0000256" key="1">
    <source>
        <dbReference type="PIRSR" id="PIRSR605019-1"/>
    </source>
</evidence>
<dbReference type="AlphaFoldDB" id="A0A7Y9IVE0"/>
<dbReference type="GO" id="GO:0006284">
    <property type="term" value="P:base-excision repair"/>
    <property type="evidence" value="ECO:0007669"/>
    <property type="project" value="InterPro"/>
</dbReference>
<protein>
    <submittedName>
        <fullName evidence="2">DNA-3-methyladenine glycosylase I</fullName>
        <ecNumber evidence="2">3.2.2.20</ecNumber>
    </submittedName>
</protein>
<dbReference type="RefSeq" id="WP_179587560.1">
    <property type="nucleotide sequence ID" value="NZ_JACBYR010000001.1"/>
</dbReference>
<dbReference type="InterPro" id="IPR011257">
    <property type="entry name" value="DNA_glycosylase"/>
</dbReference>
<dbReference type="Proteomes" id="UP000542125">
    <property type="component" value="Unassembled WGS sequence"/>
</dbReference>
<evidence type="ECO:0000313" key="2">
    <source>
        <dbReference type="EMBL" id="NYE83787.1"/>
    </source>
</evidence>
<reference evidence="2 3" key="1">
    <citation type="submission" date="2020-07" db="EMBL/GenBank/DDBJ databases">
        <title>Genomic Encyclopedia of Type Strains, Phase IV (KMG-V): Genome sequencing to study the core and pangenomes of soil and plant-associated prokaryotes.</title>
        <authorList>
            <person name="Whitman W."/>
        </authorList>
    </citation>
    <scope>NUCLEOTIDE SEQUENCE [LARGE SCALE GENOMIC DNA]</scope>
    <source>
        <strain evidence="2 3">SAS40</strain>
    </source>
</reference>
<sequence>MPPTFEDGLTRCAWVTAAPDYRHYHDTEWGMPLGTDTALFERISLEGFQAGLSWLTILRKREAFRAAFAGFDMDRLARFDNTDVERLLQDASIVRHRGKIDAVLNNAHRAIALREEAGSLAAFLWRYAPPETLPTTPVRATCPESVALSKALKSRGWKFVGPTTLYALMQATGMVNDHAADCAYRNAVHAARTAFTRPGAGNAPRPA</sequence>
<evidence type="ECO:0000313" key="3">
    <source>
        <dbReference type="Proteomes" id="UP000542125"/>
    </source>
</evidence>
<keyword evidence="3" id="KW-1185">Reference proteome</keyword>
<dbReference type="Gene3D" id="1.10.340.30">
    <property type="entry name" value="Hypothetical protein, domain 2"/>
    <property type="match status" value="1"/>
</dbReference>
<dbReference type="GO" id="GO:0008725">
    <property type="term" value="F:DNA-3-methyladenine glycosylase activity"/>
    <property type="evidence" value="ECO:0007669"/>
    <property type="project" value="UniProtKB-EC"/>
</dbReference>